<gene>
    <name evidence="1" type="ORF">CCAX7_58720</name>
</gene>
<dbReference type="AlphaFoldDB" id="A0A402D009"/>
<organism evidence="1 2">
    <name type="scientific">Capsulimonas corticalis</name>
    <dbReference type="NCBI Taxonomy" id="2219043"/>
    <lineage>
        <taxon>Bacteria</taxon>
        <taxon>Bacillati</taxon>
        <taxon>Armatimonadota</taxon>
        <taxon>Armatimonadia</taxon>
        <taxon>Capsulimonadales</taxon>
        <taxon>Capsulimonadaceae</taxon>
        <taxon>Capsulimonas</taxon>
    </lineage>
</organism>
<dbReference type="KEGG" id="ccot:CCAX7_58720"/>
<dbReference type="Proteomes" id="UP000287394">
    <property type="component" value="Chromosome"/>
</dbReference>
<dbReference type="EMBL" id="AP025739">
    <property type="protein sequence ID" value="BDI33821.1"/>
    <property type="molecule type" value="Genomic_DNA"/>
</dbReference>
<protein>
    <submittedName>
        <fullName evidence="1">Uncharacterized protein</fullName>
    </submittedName>
</protein>
<dbReference type="RefSeq" id="WP_119322848.1">
    <property type="nucleotide sequence ID" value="NZ_AP025739.1"/>
</dbReference>
<sequence>MTITPIPAKSAQVRSAGGVLVSAQRYRWYHEGLWADGSAAATFHIGEGIVAAGSDRLWPVVRRDGIRTLTVPSSHGGTALAAYFIGNEGIFHPVTRVTLGDNRAGGFDLLGNGWRGSWLSAHGDRAHALTFRADRDPAEHYLIAPTSGAPAVPFAAALLVAYVMIEHDLKEGWRVRHSFSAASER</sequence>
<reference evidence="1 2" key="1">
    <citation type="journal article" date="2019" name="Int. J. Syst. Evol. Microbiol.">
        <title>Capsulimonas corticalis gen. nov., sp. nov., an aerobic capsulated bacterium, of a novel bacterial order, Capsulimonadales ord. nov., of the class Armatimonadia of the phylum Armatimonadetes.</title>
        <authorList>
            <person name="Li J."/>
            <person name="Kudo C."/>
            <person name="Tonouchi A."/>
        </authorList>
    </citation>
    <scope>NUCLEOTIDE SEQUENCE [LARGE SCALE GENOMIC DNA]</scope>
    <source>
        <strain evidence="1 2">AX-7</strain>
    </source>
</reference>
<keyword evidence="2" id="KW-1185">Reference proteome</keyword>
<name>A0A402D009_9BACT</name>
<evidence type="ECO:0000313" key="2">
    <source>
        <dbReference type="Proteomes" id="UP000287394"/>
    </source>
</evidence>
<proteinExistence type="predicted"/>
<evidence type="ECO:0000313" key="1">
    <source>
        <dbReference type="EMBL" id="BDI33821.1"/>
    </source>
</evidence>
<accession>A0A402D009</accession>